<evidence type="ECO:0000313" key="4">
    <source>
        <dbReference type="Proteomes" id="UP001329915"/>
    </source>
</evidence>
<evidence type="ECO:0000313" key="3">
    <source>
        <dbReference type="EMBL" id="WRO22623.1"/>
    </source>
</evidence>
<dbReference type="RefSeq" id="WP_366922032.1">
    <property type="nucleotide sequence ID" value="NZ_CP121694.1"/>
</dbReference>
<dbReference type="GO" id="GO:0016811">
    <property type="term" value="F:hydrolase activity, acting on carbon-nitrogen (but not peptide) bonds, in linear amides"/>
    <property type="evidence" value="ECO:0007669"/>
    <property type="project" value="TreeGrafter"/>
</dbReference>
<dbReference type="PROSITE" id="PS50263">
    <property type="entry name" value="CN_HYDROLASE"/>
    <property type="match status" value="1"/>
</dbReference>
<accession>A0AAU0UPU9</accession>
<dbReference type="InterPro" id="IPR036526">
    <property type="entry name" value="C-N_Hydrolase_sf"/>
</dbReference>
<dbReference type="PANTHER" id="PTHR43674:SF2">
    <property type="entry name" value="BETA-UREIDOPROPIONASE"/>
    <property type="match status" value="1"/>
</dbReference>
<dbReference type="KEGG" id="dbc:MFMK1_002461"/>
<dbReference type="PANTHER" id="PTHR43674">
    <property type="entry name" value="NITRILASE C965.09-RELATED"/>
    <property type="match status" value="1"/>
</dbReference>
<evidence type="ECO:0000259" key="2">
    <source>
        <dbReference type="PROSITE" id="PS50263"/>
    </source>
</evidence>
<dbReference type="InterPro" id="IPR050345">
    <property type="entry name" value="Aliph_Amidase/BUP"/>
</dbReference>
<dbReference type="AlphaFoldDB" id="A0AAU0UPU9"/>
<name>A0AAU0UPU9_9FIRM</name>
<protein>
    <recommendedName>
        <fullName evidence="2">CN hydrolase domain-containing protein</fullName>
    </recommendedName>
</protein>
<dbReference type="EMBL" id="CP121694">
    <property type="protein sequence ID" value="WRO22623.1"/>
    <property type="molecule type" value="Genomic_DNA"/>
</dbReference>
<dbReference type="InterPro" id="IPR003010">
    <property type="entry name" value="C-N_Hydrolase"/>
</dbReference>
<gene>
    <name evidence="3" type="ORF">MFMK1_002461</name>
</gene>
<dbReference type="SUPFAM" id="SSF56317">
    <property type="entry name" value="Carbon-nitrogen hydrolase"/>
    <property type="match status" value="1"/>
</dbReference>
<reference evidence="3 4" key="1">
    <citation type="submission" date="2023-04" db="EMBL/GenBank/DDBJ databases">
        <authorList>
            <person name="Hsu D."/>
        </authorList>
    </citation>
    <scope>NUCLEOTIDE SEQUENCE [LARGE SCALE GENOMIC DNA]</scope>
    <source>
        <strain evidence="3 4">MK1</strain>
    </source>
</reference>
<dbReference type="Gene3D" id="3.60.110.10">
    <property type="entry name" value="Carbon-nitrogen hydrolase"/>
    <property type="match status" value="1"/>
</dbReference>
<dbReference type="Pfam" id="PF00795">
    <property type="entry name" value="CN_hydrolase"/>
    <property type="match status" value="1"/>
</dbReference>
<proteinExistence type="predicted"/>
<evidence type="ECO:0000256" key="1">
    <source>
        <dbReference type="ARBA" id="ARBA00022801"/>
    </source>
</evidence>
<organism evidence="3 4">
    <name type="scientific">Metallumcola ferriviriculae</name>
    <dbReference type="NCBI Taxonomy" id="3039180"/>
    <lineage>
        <taxon>Bacteria</taxon>
        <taxon>Bacillati</taxon>
        <taxon>Bacillota</taxon>
        <taxon>Clostridia</taxon>
        <taxon>Neomoorellales</taxon>
        <taxon>Desulfitibacteraceae</taxon>
        <taxon>Metallumcola</taxon>
    </lineage>
</organism>
<dbReference type="Proteomes" id="UP001329915">
    <property type="component" value="Chromosome"/>
</dbReference>
<keyword evidence="1" id="KW-0378">Hydrolase</keyword>
<feature type="domain" description="CN hydrolase" evidence="2">
    <location>
        <begin position="1"/>
        <end position="237"/>
    </location>
</feature>
<keyword evidence="4" id="KW-1185">Reference proteome</keyword>
<sequence length="264" mass="29535">MKVGVVQMAPVFGDVKVNVEKALGLMDKADADLLVLPELFSTGYQFVNKEEVMELAEEVPNGFTCEKLSEAAREKNIFIVAGMAEKGGENYYNSAVLIGPKGFVGRYRKAHLFYEEKFWFTPGDIEFPVFDIGKAKIGLMICFDWVFPEVSRILALKGAQIICQPANLVLPYCQSTMISRSIENRCFSITCNRVGIEKRKEEELDFTGMSQVINPKGEVMLTMGEVSEGLEIVEIDPALADDKLITTHNDVIKDRRTDLFGKLL</sequence>